<evidence type="ECO:0000256" key="5">
    <source>
        <dbReference type="SAM" id="Phobius"/>
    </source>
</evidence>
<evidence type="ECO:0000313" key="7">
    <source>
        <dbReference type="EMBL" id="SAK99583.1"/>
    </source>
</evidence>
<feature type="transmembrane region" description="Helical" evidence="5">
    <location>
        <begin position="345"/>
        <end position="365"/>
    </location>
</feature>
<feature type="transmembrane region" description="Helical" evidence="5">
    <location>
        <begin position="90"/>
        <end position="110"/>
    </location>
</feature>
<protein>
    <submittedName>
        <fullName evidence="7">Sulfate transporter</fullName>
    </submittedName>
</protein>
<feature type="transmembrane region" description="Helical" evidence="5">
    <location>
        <begin position="187"/>
        <end position="214"/>
    </location>
</feature>
<keyword evidence="4 5" id="KW-0472">Membrane</keyword>
<dbReference type="Pfam" id="PF00916">
    <property type="entry name" value="Sulfate_transp"/>
    <property type="match status" value="1"/>
</dbReference>
<dbReference type="InterPro" id="IPR011547">
    <property type="entry name" value="SLC26A/SulP_dom"/>
</dbReference>
<gene>
    <name evidence="7" type="ORF">AWB78_05807</name>
</gene>
<evidence type="ECO:0000313" key="8">
    <source>
        <dbReference type="Proteomes" id="UP000071859"/>
    </source>
</evidence>
<dbReference type="InterPro" id="IPR036513">
    <property type="entry name" value="STAS_dom_sf"/>
</dbReference>
<feature type="transmembrane region" description="Helical" evidence="5">
    <location>
        <begin position="371"/>
        <end position="394"/>
    </location>
</feature>
<dbReference type="Pfam" id="PF01740">
    <property type="entry name" value="STAS"/>
    <property type="match status" value="1"/>
</dbReference>
<dbReference type="EMBL" id="FCOX02000039">
    <property type="protein sequence ID" value="SAK99583.1"/>
    <property type="molecule type" value="Genomic_DNA"/>
</dbReference>
<reference evidence="7" key="1">
    <citation type="submission" date="2016-01" db="EMBL/GenBank/DDBJ databases">
        <authorList>
            <person name="Peeters C."/>
        </authorList>
    </citation>
    <scope>NUCLEOTIDE SEQUENCE</scope>
    <source>
        <strain evidence="7">LMG 29321</strain>
    </source>
</reference>
<dbReference type="OrthoDB" id="9769739at2"/>
<feature type="transmembrane region" description="Helical" evidence="5">
    <location>
        <begin position="116"/>
        <end position="137"/>
    </location>
</feature>
<evidence type="ECO:0000256" key="2">
    <source>
        <dbReference type="ARBA" id="ARBA00022692"/>
    </source>
</evidence>
<keyword evidence="2 5" id="KW-0812">Transmembrane</keyword>
<evidence type="ECO:0000256" key="1">
    <source>
        <dbReference type="ARBA" id="ARBA00004141"/>
    </source>
</evidence>
<evidence type="ECO:0000256" key="4">
    <source>
        <dbReference type="ARBA" id="ARBA00023136"/>
    </source>
</evidence>
<evidence type="ECO:0000256" key="3">
    <source>
        <dbReference type="ARBA" id="ARBA00022989"/>
    </source>
</evidence>
<dbReference type="PANTHER" id="PTHR11814">
    <property type="entry name" value="SULFATE TRANSPORTER"/>
    <property type="match status" value="1"/>
</dbReference>
<feature type="transmembrane region" description="Helical" evidence="5">
    <location>
        <begin position="149"/>
        <end position="167"/>
    </location>
</feature>
<feature type="transmembrane region" description="Helical" evidence="5">
    <location>
        <begin position="36"/>
        <end position="56"/>
    </location>
</feature>
<proteinExistence type="predicted"/>
<comment type="subcellular location">
    <subcellularLocation>
        <location evidence="1">Membrane</location>
        <topology evidence="1">Multi-pass membrane protein</topology>
    </subcellularLocation>
</comment>
<dbReference type="CDD" id="cd07042">
    <property type="entry name" value="STAS_SulP_like_sulfate_transporter"/>
    <property type="match status" value="1"/>
</dbReference>
<keyword evidence="8" id="KW-1185">Reference proteome</keyword>
<feature type="transmembrane region" description="Helical" evidence="5">
    <location>
        <begin position="221"/>
        <end position="238"/>
    </location>
</feature>
<comment type="caution">
    <text evidence="7">The sequence shown here is derived from an EMBL/GenBank/DDBJ whole genome shotgun (WGS) entry which is preliminary data.</text>
</comment>
<dbReference type="InterPro" id="IPR002645">
    <property type="entry name" value="STAS_dom"/>
</dbReference>
<dbReference type="GO" id="GO:0016020">
    <property type="term" value="C:membrane"/>
    <property type="evidence" value="ECO:0007669"/>
    <property type="project" value="UniProtKB-SubCell"/>
</dbReference>
<dbReference type="GO" id="GO:0055085">
    <property type="term" value="P:transmembrane transport"/>
    <property type="evidence" value="ECO:0007669"/>
    <property type="project" value="InterPro"/>
</dbReference>
<dbReference type="RefSeq" id="WP_062609599.1">
    <property type="nucleotide sequence ID" value="NZ_FCOX02000039.1"/>
</dbReference>
<feature type="transmembrane region" description="Helical" evidence="5">
    <location>
        <begin position="62"/>
        <end position="83"/>
    </location>
</feature>
<dbReference type="Gene3D" id="3.30.750.24">
    <property type="entry name" value="STAS domain"/>
    <property type="match status" value="1"/>
</dbReference>
<feature type="domain" description="STAS" evidence="6">
    <location>
        <begin position="457"/>
        <end position="572"/>
    </location>
</feature>
<dbReference type="NCBIfam" id="TIGR00815">
    <property type="entry name" value="sulP"/>
    <property type="match status" value="1"/>
</dbReference>
<name>A0A158DYI4_9BURK</name>
<keyword evidence="3 5" id="KW-1133">Transmembrane helix</keyword>
<dbReference type="PROSITE" id="PS50801">
    <property type="entry name" value="STAS"/>
    <property type="match status" value="1"/>
</dbReference>
<evidence type="ECO:0000259" key="6">
    <source>
        <dbReference type="PROSITE" id="PS50801"/>
    </source>
</evidence>
<feature type="transmembrane region" description="Helical" evidence="5">
    <location>
        <begin position="406"/>
        <end position="433"/>
    </location>
</feature>
<organism evidence="7 8">
    <name type="scientific">Caballeronia calidae</name>
    <dbReference type="NCBI Taxonomy" id="1777139"/>
    <lineage>
        <taxon>Bacteria</taxon>
        <taxon>Pseudomonadati</taxon>
        <taxon>Pseudomonadota</taxon>
        <taxon>Betaproteobacteria</taxon>
        <taxon>Burkholderiales</taxon>
        <taxon>Burkholderiaceae</taxon>
        <taxon>Caballeronia</taxon>
    </lineage>
</organism>
<dbReference type="InterPro" id="IPR001902">
    <property type="entry name" value="SLC26A/SulP_fam"/>
</dbReference>
<feature type="transmembrane region" description="Helical" evidence="5">
    <location>
        <begin position="269"/>
        <end position="290"/>
    </location>
</feature>
<dbReference type="AlphaFoldDB" id="A0A158DYI4"/>
<dbReference type="Proteomes" id="UP000071859">
    <property type="component" value="Unassembled WGS sequence"/>
</dbReference>
<accession>A0A158DYI4</accession>
<dbReference type="SUPFAM" id="SSF52091">
    <property type="entry name" value="SpoIIaa-like"/>
    <property type="match status" value="1"/>
</dbReference>
<sequence length="593" mass="63480">MDIKSGQYGHAARRRAMNPLRRIHGLAVLRAYKSPWLAHDLIAGLSVSAVLVPAGMAYAEAAGLPAVNGLYASFAAMLAYAVFGPSRFLVVGPDSALVALIAVSVMPLSQGDPHRAIVAAGALAVMAGAICLVVGLLKLGFVTELLSLPLRYGFLNGIILTIIVGQMPKLLGFKGKGESFIAQVHDLINGVAASKVNMTALAIGIGALVSILLFKRIWPKVPGVLIAVGAATALVKVMDLGERAGVSTVGKVPRGLPAFEWPMFPLDQWWQLAGTAAAIALVSFTDVVVLSRTYEVRNKETVDRNQECVALGVSNIASGLFQGFAVSASGSRTPVAEAAGAKTQLTGVFAALVVAALLVLAPHALTSTPQSALAAVVIAACLGMLEVRGVMRLYRLRKSEFMQSLVCFAGVAVLGVVNGIALALLLSVLSFLWRAWRPYDAVLGRIDGRKGYHDVSRHPEARRVPGLVLFRWDAPLFFANAEIFREHVLRAIDDADETVRWTVIAAEPVTDIDLTAVEVLERLHEELAERDIALCFAELKGPVKDNLKRYDVLRKIGEARLFPTIGEAVSGYLDTHDVQWHDWEDDAAREGSK</sequence>